<reference evidence="3 5" key="3">
    <citation type="submission" date="2019-03" db="EMBL/GenBank/DDBJ databases">
        <title>Deep subsurface shale carbon reservoir microbial communities from Ohio and West Virginia, USA.</title>
        <authorList>
            <person name="Wrighton K."/>
        </authorList>
    </citation>
    <scope>NUCLEOTIDE SEQUENCE [LARGE SCALE GENOMIC DNA]</scope>
    <source>
        <strain evidence="3 5">UTICA-S4D12</strain>
    </source>
</reference>
<dbReference type="AlphaFoldDB" id="A0A1G6QV32"/>
<evidence type="ECO:0000313" key="6">
    <source>
        <dbReference type="Proteomes" id="UP000324896"/>
    </source>
</evidence>
<organism evidence="2 6">
    <name type="scientific">Halanaerobium congolense</name>
    <dbReference type="NCBI Taxonomy" id="54121"/>
    <lineage>
        <taxon>Bacteria</taxon>
        <taxon>Bacillati</taxon>
        <taxon>Bacillota</taxon>
        <taxon>Clostridia</taxon>
        <taxon>Halanaerobiales</taxon>
        <taxon>Halanaerobiaceae</taxon>
        <taxon>Halanaerobium</taxon>
    </lineage>
</organism>
<accession>A0A1G6QV32</accession>
<sequence>MSTATTEDKYNLLIDNLKELQIIQLNDVITVKK</sequence>
<evidence type="ECO:0000313" key="2">
    <source>
        <dbReference type="EMBL" id="SDC96188.1"/>
    </source>
</evidence>
<dbReference type="Proteomes" id="UP000295758">
    <property type="component" value="Unassembled WGS sequence"/>
</dbReference>
<dbReference type="EMBL" id="FMYT01000020">
    <property type="protein sequence ID" value="SDC96188.1"/>
    <property type="molecule type" value="Genomic_DNA"/>
</dbReference>
<dbReference type="EMBL" id="SOAA01000073">
    <property type="protein sequence ID" value="TDS24316.1"/>
    <property type="molecule type" value="Genomic_DNA"/>
</dbReference>
<name>A0A1G6QV32_9FIRM</name>
<evidence type="ECO:0000313" key="1">
    <source>
        <dbReference type="EMBL" id="PXV64209.1"/>
    </source>
</evidence>
<dbReference type="Proteomes" id="UP000324896">
    <property type="component" value="Unassembled WGS sequence"/>
</dbReference>
<protein>
    <submittedName>
        <fullName evidence="2">Uncharacterized protein</fullName>
    </submittedName>
</protein>
<dbReference type="EMBL" id="QICM01000019">
    <property type="protein sequence ID" value="PXV64209.1"/>
    <property type="molecule type" value="Genomic_DNA"/>
</dbReference>
<evidence type="ECO:0000313" key="4">
    <source>
        <dbReference type="Proteomes" id="UP000247389"/>
    </source>
</evidence>
<dbReference type="Proteomes" id="UP000247389">
    <property type="component" value="Unassembled WGS sequence"/>
</dbReference>
<reference evidence="2 6" key="1">
    <citation type="submission" date="2016-10" db="EMBL/GenBank/DDBJ databases">
        <authorList>
            <person name="Varghese N."/>
            <person name="Submissions S."/>
        </authorList>
    </citation>
    <scope>NUCLEOTIDE SEQUENCE [LARGE SCALE GENOMIC DNA]</scope>
    <source>
        <strain evidence="2 6">WG10</strain>
    </source>
</reference>
<proteinExistence type="predicted"/>
<evidence type="ECO:0000313" key="5">
    <source>
        <dbReference type="Proteomes" id="UP000295758"/>
    </source>
</evidence>
<reference evidence="1 4" key="2">
    <citation type="submission" date="2018-04" db="EMBL/GenBank/DDBJ databases">
        <title>Subsurface microbial communities from deep shales in Ohio and West Virginia, USA.</title>
        <authorList>
            <person name="Wrighton K."/>
        </authorList>
    </citation>
    <scope>NUCLEOTIDE SEQUENCE [LARGE SCALE GENOMIC DNA]</scope>
    <source>
        <strain evidence="1 4">MSL28</strain>
    </source>
</reference>
<gene>
    <name evidence="3" type="ORF">BY453_1731</name>
    <name evidence="1" type="ORF">C8C78_11950</name>
    <name evidence="2" type="ORF">SAMN04488597_1207</name>
</gene>
<evidence type="ECO:0000313" key="3">
    <source>
        <dbReference type="EMBL" id="TDS24316.1"/>
    </source>
</evidence>